<dbReference type="InterPro" id="IPR036390">
    <property type="entry name" value="WH_DNA-bd_sf"/>
</dbReference>
<name>A0A2T8HQ54_9RHOB</name>
<reference evidence="2 3" key="1">
    <citation type="submission" date="2018-04" db="EMBL/GenBank/DDBJ databases">
        <title>Pararhodobacter oceanense sp. nov., isolated from marine intertidal sediment.</title>
        <authorList>
            <person name="Wang X.-L."/>
            <person name="Du Z.-J."/>
        </authorList>
    </citation>
    <scope>NUCLEOTIDE SEQUENCE [LARGE SCALE GENOMIC DNA]</scope>
    <source>
        <strain evidence="2 3">AM505</strain>
    </source>
</reference>
<evidence type="ECO:0000259" key="1">
    <source>
        <dbReference type="PROSITE" id="PS50995"/>
    </source>
</evidence>
<dbReference type="PANTHER" id="PTHR33164">
    <property type="entry name" value="TRANSCRIPTIONAL REGULATOR, MARR FAMILY"/>
    <property type="match status" value="1"/>
</dbReference>
<dbReference type="PANTHER" id="PTHR33164:SF99">
    <property type="entry name" value="MARR FAMILY REGULATORY PROTEIN"/>
    <property type="match status" value="1"/>
</dbReference>
<proteinExistence type="predicted"/>
<dbReference type="InterPro" id="IPR000835">
    <property type="entry name" value="HTH_MarR-typ"/>
</dbReference>
<feature type="domain" description="HTH marR-type" evidence="1">
    <location>
        <begin position="23"/>
        <end position="169"/>
    </location>
</feature>
<dbReference type="SMART" id="SM00347">
    <property type="entry name" value="HTH_MARR"/>
    <property type="match status" value="1"/>
</dbReference>
<evidence type="ECO:0000313" key="3">
    <source>
        <dbReference type="Proteomes" id="UP000245911"/>
    </source>
</evidence>
<gene>
    <name evidence="2" type="ORF">DDE20_16710</name>
</gene>
<organism evidence="2 3">
    <name type="scientific">Pararhodobacter oceanensis</name>
    <dbReference type="NCBI Taxonomy" id="2172121"/>
    <lineage>
        <taxon>Bacteria</taxon>
        <taxon>Pseudomonadati</taxon>
        <taxon>Pseudomonadota</taxon>
        <taxon>Alphaproteobacteria</taxon>
        <taxon>Rhodobacterales</taxon>
        <taxon>Paracoccaceae</taxon>
        <taxon>Pararhodobacter</taxon>
    </lineage>
</organism>
<dbReference type="Proteomes" id="UP000245911">
    <property type="component" value="Unassembled WGS sequence"/>
</dbReference>
<dbReference type="InterPro" id="IPR039422">
    <property type="entry name" value="MarR/SlyA-like"/>
</dbReference>
<dbReference type="OrthoDB" id="7863366at2"/>
<dbReference type="PROSITE" id="PS50995">
    <property type="entry name" value="HTH_MARR_2"/>
    <property type="match status" value="1"/>
</dbReference>
<dbReference type="InterPro" id="IPR036388">
    <property type="entry name" value="WH-like_DNA-bd_sf"/>
</dbReference>
<comment type="caution">
    <text evidence="2">The sequence shown here is derived from an EMBL/GenBank/DDBJ whole genome shotgun (WGS) entry which is preliminary data.</text>
</comment>
<dbReference type="AlphaFoldDB" id="A0A2T8HQ54"/>
<sequence length="173" mass="19607">MPAQCYTCRDKAISGEIVMAMTAKQLELQLERVKKLESNVTFQFGNVAKLMELDAIEHLQGSDLNLTAFRVLRTVETFERISMADLARHMVTDNAQISRTASNLRSRGLVEFESDPGNQRRKMVVLTEAGRVKLGEVDIRFKARQDAVRACLGDDLCNALTECFERLRVHFAR</sequence>
<dbReference type="Gene3D" id="1.10.10.10">
    <property type="entry name" value="Winged helix-like DNA-binding domain superfamily/Winged helix DNA-binding domain"/>
    <property type="match status" value="1"/>
</dbReference>
<evidence type="ECO:0000313" key="2">
    <source>
        <dbReference type="EMBL" id="PVH27579.1"/>
    </source>
</evidence>
<dbReference type="Pfam" id="PF01047">
    <property type="entry name" value="MarR"/>
    <property type="match status" value="1"/>
</dbReference>
<dbReference type="SUPFAM" id="SSF46785">
    <property type="entry name" value="Winged helix' DNA-binding domain"/>
    <property type="match status" value="1"/>
</dbReference>
<dbReference type="GO" id="GO:0006950">
    <property type="term" value="P:response to stress"/>
    <property type="evidence" value="ECO:0007669"/>
    <property type="project" value="TreeGrafter"/>
</dbReference>
<keyword evidence="3" id="KW-1185">Reference proteome</keyword>
<protein>
    <recommendedName>
        <fullName evidence="1">HTH marR-type domain-containing protein</fullName>
    </recommendedName>
</protein>
<dbReference type="EMBL" id="QDKM01000011">
    <property type="protein sequence ID" value="PVH27579.1"/>
    <property type="molecule type" value="Genomic_DNA"/>
</dbReference>
<accession>A0A2T8HQ54</accession>
<dbReference type="GO" id="GO:0003700">
    <property type="term" value="F:DNA-binding transcription factor activity"/>
    <property type="evidence" value="ECO:0007669"/>
    <property type="project" value="InterPro"/>
</dbReference>